<dbReference type="SUPFAM" id="SSF48371">
    <property type="entry name" value="ARM repeat"/>
    <property type="match status" value="1"/>
</dbReference>
<dbReference type="PANTHER" id="PTHR12697">
    <property type="entry name" value="PBS LYASE HEAT-LIKE PROTEIN"/>
    <property type="match status" value="1"/>
</dbReference>
<name>A0A6J4UG89_9BACT</name>
<dbReference type="Pfam" id="PF13646">
    <property type="entry name" value="HEAT_2"/>
    <property type="match status" value="1"/>
</dbReference>
<dbReference type="SMART" id="SM00567">
    <property type="entry name" value="EZ_HEAT"/>
    <property type="match status" value="3"/>
</dbReference>
<dbReference type="AlphaFoldDB" id="A0A6J4UG89"/>
<dbReference type="PANTHER" id="PTHR12697:SF5">
    <property type="entry name" value="DEOXYHYPUSINE HYDROXYLASE"/>
    <property type="match status" value="1"/>
</dbReference>
<accession>A0A6J4UG89</accession>
<reference evidence="1" key="1">
    <citation type="submission" date="2020-02" db="EMBL/GenBank/DDBJ databases">
        <authorList>
            <person name="Meier V. D."/>
        </authorList>
    </citation>
    <scope>NUCLEOTIDE SEQUENCE</scope>
    <source>
        <strain evidence="1">AVDCRST_MAG49</strain>
    </source>
</reference>
<dbReference type="InterPro" id="IPR004155">
    <property type="entry name" value="PBS_lyase_HEAT"/>
</dbReference>
<evidence type="ECO:0008006" key="2">
    <source>
        <dbReference type="Google" id="ProtNLM"/>
    </source>
</evidence>
<evidence type="ECO:0000313" key="1">
    <source>
        <dbReference type="EMBL" id="CAA9547235.1"/>
    </source>
</evidence>
<dbReference type="EMBL" id="CADCWG010000086">
    <property type="protein sequence ID" value="CAA9547235.1"/>
    <property type="molecule type" value="Genomic_DNA"/>
</dbReference>
<sequence length="337" mass="35953">MEHIDDPVIDVFDLGSGDDGTPPAEVDQRTPVERVEDALSAFADGEVRALEVAYLTDTDRAATDRLAAAWPSLPEETRVAVARWMNELAEDRVELNFGRSLRVALDDPSAVVRQLAVAGLWEDEGRDLPPILLRLLRADPSQDVRAEAAQGMGRFAVLAAGGDDVGMDADRLRDVLLDVAADEAEPSLLRRRALEAVAVFGAEDSEIADLIEEAYDGDDPGLRAGSVFAMGRTLDPRWSSTILAELRSDDAELRYEAARSAGELGDEAAVTDLADLVEDEDAEVRVAAIAALGHIGGRSAVRVLRALADRADGAETEAVAAALEEAVALGDPLRVNP</sequence>
<proteinExistence type="predicted"/>
<dbReference type="GO" id="GO:0016491">
    <property type="term" value="F:oxidoreductase activity"/>
    <property type="evidence" value="ECO:0007669"/>
    <property type="project" value="TreeGrafter"/>
</dbReference>
<gene>
    <name evidence="1" type="ORF">AVDCRST_MAG49-1486</name>
</gene>
<dbReference type="InterPro" id="IPR016024">
    <property type="entry name" value="ARM-type_fold"/>
</dbReference>
<organism evidence="1">
    <name type="scientific">uncultured Thermomicrobiales bacterium</name>
    <dbReference type="NCBI Taxonomy" id="1645740"/>
    <lineage>
        <taxon>Bacteria</taxon>
        <taxon>Pseudomonadati</taxon>
        <taxon>Thermomicrobiota</taxon>
        <taxon>Thermomicrobia</taxon>
        <taxon>Thermomicrobiales</taxon>
        <taxon>environmental samples</taxon>
    </lineage>
</organism>
<dbReference type="InterPro" id="IPR011989">
    <property type="entry name" value="ARM-like"/>
</dbReference>
<protein>
    <recommendedName>
        <fullName evidence="2">FOG: HEAT repeat</fullName>
    </recommendedName>
</protein>
<dbReference type="Gene3D" id="1.25.10.10">
    <property type="entry name" value="Leucine-rich Repeat Variant"/>
    <property type="match status" value="2"/>
</dbReference>